<dbReference type="GO" id="GO:0008270">
    <property type="term" value="F:zinc ion binding"/>
    <property type="evidence" value="ECO:0007669"/>
    <property type="project" value="UniProtKB-KW"/>
</dbReference>
<feature type="compositionally biased region" description="Polar residues" evidence="3">
    <location>
        <begin position="756"/>
        <end position="805"/>
    </location>
</feature>
<feature type="region of interest" description="Disordered" evidence="3">
    <location>
        <begin position="270"/>
        <end position="684"/>
    </location>
</feature>
<dbReference type="InterPro" id="IPR013087">
    <property type="entry name" value="Znf_C2H2_type"/>
</dbReference>
<feature type="compositionally biased region" description="Polar residues" evidence="3">
    <location>
        <begin position="595"/>
        <end position="620"/>
    </location>
</feature>
<feature type="region of interest" description="Disordered" evidence="3">
    <location>
        <begin position="749"/>
        <end position="861"/>
    </location>
</feature>
<dbReference type="PANTHER" id="PTHR14435:SF2">
    <property type="entry name" value="ZINC FINGER PROTEIN 106"/>
    <property type="match status" value="1"/>
</dbReference>
<feature type="region of interest" description="Disordered" evidence="3">
    <location>
        <begin position="189"/>
        <end position="225"/>
    </location>
</feature>
<dbReference type="InterPro" id="IPR042622">
    <property type="entry name" value="Znf106"/>
</dbReference>
<organism evidence="5">
    <name type="scientific">Stegastes partitus</name>
    <name type="common">bicolor damselfish</name>
    <dbReference type="NCBI Taxonomy" id="144197"/>
    <lineage>
        <taxon>Eukaryota</taxon>
        <taxon>Metazoa</taxon>
        <taxon>Chordata</taxon>
        <taxon>Craniata</taxon>
        <taxon>Vertebrata</taxon>
        <taxon>Euteleostomi</taxon>
        <taxon>Actinopterygii</taxon>
        <taxon>Neopterygii</taxon>
        <taxon>Teleostei</taxon>
        <taxon>Neoteleostei</taxon>
        <taxon>Acanthomorphata</taxon>
        <taxon>Ovalentaria</taxon>
        <taxon>Pomacentridae</taxon>
        <taxon>Stegastes</taxon>
    </lineage>
</organism>
<dbReference type="SUPFAM" id="SSF50978">
    <property type="entry name" value="WD40 repeat-like"/>
    <property type="match status" value="1"/>
</dbReference>
<dbReference type="SMART" id="SM00355">
    <property type="entry name" value="ZnF_C2H2"/>
    <property type="match status" value="3"/>
</dbReference>
<feature type="compositionally biased region" description="Polar residues" evidence="3">
    <location>
        <begin position="1076"/>
        <end position="1085"/>
    </location>
</feature>
<dbReference type="Gene3D" id="2.130.10.10">
    <property type="entry name" value="YVTN repeat-like/Quinoprotein amine dehydrogenase"/>
    <property type="match status" value="2"/>
</dbReference>
<dbReference type="PANTHER" id="PTHR14435">
    <property type="entry name" value="ZINC FINGER PROTEIN 106"/>
    <property type="match status" value="1"/>
</dbReference>
<evidence type="ECO:0000256" key="1">
    <source>
        <dbReference type="PROSITE-ProRule" id="PRU00042"/>
    </source>
</evidence>
<feature type="compositionally biased region" description="Low complexity" evidence="3">
    <location>
        <begin position="394"/>
        <end position="403"/>
    </location>
</feature>
<feature type="compositionally biased region" description="Polar residues" evidence="3">
    <location>
        <begin position="201"/>
        <end position="215"/>
    </location>
</feature>
<feature type="domain" description="C2H2-type" evidence="4">
    <location>
        <begin position="1484"/>
        <end position="1514"/>
    </location>
</feature>
<evidence type="ECO:0000259" key="4">
    <source>
        <dbReference type="PROSITE" id="PS50157"/>
    </source>
</evidence>
<evidence type="ECO:0000313" key="5">
    <source>
        <dbReference type="Ensembl" id="ENSSPAP00000010081.1"/>
    </source>
</evidence>
<dbReference type="GO" id="GO:0016020">
    <property type="term" value="C:membrane"/>
    <property type="evidence" value="ECO:0007669"/>
    <property type="project" value="TreeGrafter"/>
</dbReference>
<dbReference type="PROSITE" id="PS50157">
    <property type="entry name" value="ZINC_FINGER_C2H2_2"/>
    <property type="match status" value="1"/>
</dbReference>
<feature type="compositionally biased region" description="Polar residues" evidence="3">
    <location>
        <begin position="270"/>
        <end position="281"/>
    </location>
</feature>
<dbReference type="FunFam" id="2.130.10.10:FF:000114">
    <property type="entry name" value="zinc finger protein 106 isoform X1"/>
    <property type="match status" value="1"/>
</dbReference>
<dbReference type="PROSITE" id="PS50082">
    <property type="entry name" value="WD_REPEATS_2"/>
    <property type="match status" value="1"/>
</dbReference>
<dbReference type="GO" id="GO:0017124">
    <property type="term" value="F:SH3 domain binding"/>
    <property type="evidence" value="ECO:0007669"/>
    <property type="project" value="TreeGrafter"/>
</dbReference>
<feature type="compositionally biased region" description="Basic and acidic residues" evidence="3">
    <location>
        <begin position="354"/>
        <end position="363"/>
    </location>
</feature>
<dbReference type="InterPro" id="IPR015943">
    <property type="entry name" value="WD40/YVTN_repeat-like_dom_sf"/>
</dbReference>
<dbReference type="GeneTree" id="ENSGT00940000157336"/>
<feature type="repeat" description="WD" evidence="2">
    <location>
        <begin position="1407"/>
        <end position="1446"/>
    </location>
</feature>
<dbReference type="SMART" id="SM00564">
    <property type="entry name" value="PQQ"/>
    <property type="match status" value="6"/>
</dbReference>
<dbReference type="InterPro" id="IPR036322">
    <property type="entry name" value="WD40_repeat_dom_sf"/>
</dbReference>
<feature type="compositionally biased region" description="Polar residues" evidence="3">
    <location>
        <begin position="509"/>
        <end position="529"/>
    </location>
</feature>
<proteinExistence type="predicted"/>
<feature type="compositionally biased region" description="Low complexity" evidence="3">
    <location>
        <begin position="439"/>
        <end position="457"/>
    </location>
</feature>
<evidence type="ECO:0000256" key="3">
    <source>
        <dbReference type="SAM" id="MobiDB-lite"/>
    </source>
</evidence>
<accession>A0A3B4ZQS0</accession>
<evidence type="ECO:0000256" key="2">
    <source>
        <dbReference type="PROSITE-ProRule" id="PRU00221"/>
    </source>
</evidence>
<dbReference type="GO" id="GO:0008286">
    <property type="term" value="P:insulin receptor signaling pathway"/>
    <property type="evidence" value="ECO:0007669"/>
    <property type="project" value="TreeGrafter"/>
</dbReference>
<dbReference type="InterPro" id="IPR018391">
    <property type="entry name" value="PQQ_b-propeller_rpt"/>
</dbReference>
<feature type="compositionally biased region" description="Basic residues" evidence="3">
    <location>
        <begin position="1030"/>
        <end position="1043"/>
    </location>
</feature>
<feature type="compositionally biased region" description="Basic and acidic residues" evidence="3">
    <location>
        <begin position="657"/>
        <end position="671"/>
    </location>
</feature>
<dbReference type="Ensembl" id="ENSSPAT00000010260.1">
    <property type="protein sequence ID" value="ENSSPAP00000010081.1"/>
    <property type="gene ID" value="ENSSPAG00000007634.1"/>
</dbReference>
<feature type="compositionally biased region" description="Polar residues" evidence="3">
    <location>
        <begin position="409"/>
        <end position="418"/>
    </location>
</feature>
<feature type="compositionally biased region" description="Polar residues" evidence="3">
    <location>
        <begin position="835"/>
        <end position="852"/>
    </location>
</feature>
<keyword evidence="1" id="KW-0479">Metal-binding</keyword>
<keyword evidence="2" id="KW-0853">WD repeat</keyword>
<feature type="compositionally biased region" description="Basic and acidic residues" evidence="3">
    <location>
        <begin position="568"/>
        <end position="582"/>
    </location>
</feature>
<reference evidence="5" key="1">
    <citation type="submission" date="2023-09" db="UniProtKB">
        <authorList>
            <consortium name="Ensembl"/>
        </authorList>
    </citation>
    <scope>IDENTIFICATION</scope>
</reference>
<dbReference type="SMART" id="SM00320">
    <property type="entry name" value="WD40"/>
    <property type="match status" value="6"/>
</dbReference>
<dbReference type="Gene3D" id="3.30.160.60">
    <property type="entry name" value="Classic Zinc Finger"/>
    <property type="match status" value="1"/>
</dbReference>
<dbReference type="PROSITE" id="PS00028">
    <property type="entry name" value="ZINC_FINGER_C2H2_1"/>
    <property type="match status" value="1"/>
</dbReference>
<sequence>MPEGSIERPLSPSLPRDCGHECRVCKVKVVSLTEYAGHISSPTHKQNVEAAEQKPAGNDQDEDYFDQALVELIEKRKEQIRWDFSFNLTHFWLAKEEEDRKRKEEFQQRLKEAKDRYRYGLALQQQQQQQPPPQGFADSALNTSWYGSNQYNAWAGGPRPWHHNKQGKSATWHAQEPPNLQKWASAEFGGGNFNGQEGRSNKTWGQSGYSGNPQNRLPWLSNGGSSNGLYGQNNISQYAQRGRPLSLLGHPKFPPPPSFFAQAFSQFQSMGTDQGGQQAAGLQNWEGQPAEPEHNSSKSSKAFGSNPKLDKACRWSPYPVTKGSEFVPHSDTNPNSSEKYHKGPKPLIKPPEISFERQSRPEQKPGQLTSSRPSVEDKGKHKANPATKPRDRSSSSSGRSSSSQREGHQNSPSGSSNKKPLLKIDRKMSSVPGVGGGAQLSKASSQAQSKPAAKQSGLKASTVGPLQSRQERQLPESVKKARQIVLEQRGSLDSSTNNRMEMARHIAEEQSQSPIGVNKENSCRQNASQPDAVRPEKPALASSDSSQFLQSLQVSTSTVESSEPAASGRDDEESRKKSEKETCSVASDDGMQATEAGQSSESDTSRSGEAQTGSNTSSLSKLDLPPVLKRDLSKHISSKNKTVGHEPNLNIARRVRNLSESRRSDTEKDSGLKPTVRQLISSSGSRRNVNWEQVYQEVRKKQDKGKGMPRFGIEMVPCEQEYQSQEEDNIPLLEGFQWESLMDVSSQGASRKRSLSESSVAPASTHSLFTSLTSKDTAQREGLSSEQQPSAVSPSHVSDQGSGDNQPEVGRVLGQFEAKAQKQPGKAKTVKALQRSDSVLGDSSSGTEQYDGQGTGKRRRAAGVSSGNSVLTCIFLFISSQIKHKPFLKSFLGCSKCRILIDQLLAVSLREDELSRSLQTVDASLIQARAALEAAYLEVQRLMVVKQQVCMGVLLGYSNHKHSITSTKRGIQTARSCLPASPDSKASLKLLSPSRRGSEEADGADAHFFQPPSAPLAPNLPTSPSETRAGKRVRKLKKRKALKKAPGLEQLESTDTEMDEEASRPRWLRPRRRPSGGSQVSTSSLPPEDRDGDVKALRTAVLTVKLEKIDRKLMVELPQAAATEAAVVDSEESMEVTVAFQQPHADASPLVTPPAPAPDSSRPEPQSLACNEVSSTSDMDLYVSSDHGEDEMPSDGAFEGHQEAVNAMQIHNGLLYTCSGDRTVKAFDLVTHKCVGVFEGHSSKVSCLLVSAAPGLHHRLYSGSSDQTIRCYSLKTRELEQQFSLSDRVLCLHSRWRTLYAGLGNGTVVTFNLKSNKQMEVFECHGPRAVSCLASSQEGARRVLLVGSFDSTISVRDAKNGLLLRTLEGHSKTVLCMKVVNDLVFSGSSDQCVYAHNIHTGELVRVYKGHNHAVTVVAVLGKVMVTACLDKLVRVYDLQSHEQLQVYGGHKDMVMCMSVHKNMIYTGCYDGSVQAVKLNLMQNYRCWWHGCSLVFGLTEHLQQHLINDHTGAKLQTIKCRWKNCEEFFCARNSSKQGMLVHMQKHAEEETQVEP</sequence>
<keyword evidence="1" id="KW-0863">Zinc-finger</keyword>
<dbReference type="GO" id="GO:0003723">
    <property type="term" value="F:RNA binding"/>
    <property type="evidence" value="ECO:0007669"/>
    <property type="project" value="InterPro"/>
</dbReference>
<feature type="compositionally biased region" description="Basic and acidic residues" evidence="3">
    <location>
        <begin position="469"/>
        <end position="479"/>
    </location>
</feature>
<feature type="region of interest" description="Disordered" evidence="3">
    <location>
        <begin position="43"/>
        <end position="62"/>
    </location>
</feature>
<dbReference type="CDD" id="cd00200">
    <property type="entry name" value="WD40"/>
    <property type="match status" value="1"/>
</dbReference>
<keyword evidence="1" id="KW-0862">Zinc</keyword>
<protein>
    <submittedName>
        <fullName evidence="5">Zinc finger protein 106</fullName>
    </submittedName>
</protein>
<dbReference type="GO" id="GO:0005829">
    <property type="term" value="C:cytosol"/>
    <property type="evidence" value="ECO:0007669"/>
    <property type="project" value="TreeGrafter"/>
</dbReference>
<feature type="compositionally biased region" description="Low complexity" evidence="3">
    <location>
        <begin position="540"/>
        <end position="557"/>
    </location>
</feature>
<feature type="region of interest" description="Disordered" evidence="3">
    <location>
        <begin position="975"/>
        <end position="1092"/>
    </location>
</feature>
<dbReference type="Pfam" id="PF00400">
    <property type="entry name" value="WD40"/>
    <property type="match status" value="6"/>
</dbReference>
<feature type="region of interest" description="Disordered" evidence="3">
    <location>
        <begin position="1144"/>
        <end position="1174"/>
    </location>
</feature>
<dbReference type="InterPro" id="IPR001680">
    <property type="entry name" value="WD40_rpt"/>
</dbReference>
<name>A0A3B4ZQS0_9TELE</name>